<protein>
    <submittedName>
        <fullName evidence="2">Uncharacterized protein</fullName>
    </submittedName>
</protein>
<keyword evidence="3" id="KW-1185">Reference proteome</keyword>
<feature type="region of interest" description="Disordered" evidence="1">
    <location>
        <begin position="25"/>
        <end position="56"/>
    </location>
</feature>
<feature type="region of interest" description="Disordered" evidence="1">
    <location>
        <begin position="415"/>
        <end position="475"/>
    </location>
</feature>
<name>A0ABP4UYD9_9ACTN</name>
<dbReference type="RefSeq" id="WP_344162910.1">
    <property type="nucleotide sequence ID" value="NZ_BAAANF010000025.1"/>
</dbReference>
<evidence type="ECO:0000256" key="1">
    <source>
        <dbReference type="SAM" id="MobiDB-lite"/>
    </source>
</evidence>
<dbReference type="PROSITE" id="PS51257">
    <property type="entry name" value="PROKAR_LIPOPROTEIN"/>
    <property type="match status" value="1"/>
</dbReference>
<dbReference type="Proteomes" id="UP001500280">
    <property type="component" value="Unassembled WGS sequence"/>
</dbReference>
<dbReference type="InterPro" id="IPR011047">
    <property type="entry name" value="Quinoprotein_ADH-like_sf"/>
</dbReference>
<gene>
    <name evidence="2" type="ORF">GCM10009745_73130</name>
</gene>
<comment type="caution">
    <text evidence="2">The sequence shown here is derived from an EMBL/GenBank/DDBJ whole genome shotgun (WGS) entry which is preliminary data.</text>
</comment>
<accession>A0ABP4UYD9</accession>
<evidence type="ECO:0000313" key="3">
    <source>
        <dbReference type="Proteomes" id="UP001500280"/>
    </source>
</evidence>
<organism evidence="2 3">
    <name type="scientific">Kribbella yunnanensis</name>
    <dbReference type="NCBI Taxonomy" id="190194"/>
    <lineage>
        <taxon>Bacteria</taxon>
        <taxon>Bacillati</taxon>
        <taxon>Actinomycetota</taxon>
        <taxon>Actinomycetes</taxon>
        <taxon>Propionibacteriales</taxon>
        <taxon>Kribbellaceae</taxon>
        <taxon>Kribbella</taxon>
    </lineage>
</organism>
<sequence length="505" mass="51588">MQRPTAKAVATAAALLILVAGCGGKDDNKGSDAPKGGGDTPGTPAPPPVASFDPPKGLTPVAAYGIPVEKGASDDDTLSAGMVGQTALVAAKTGLTGRHIAGQRDPWTVLATAKTETITTADHSDVMPVELDGKDVAVIAYSQIDKGNGTQKAKGLLVVQWIDAVDGKTIAETTTDFTEKFGPGTTAGDISSQSYDAATGQVAIGLHANSSDGGKNGSRDFTVFADPKTQKATITPFIAPAAVLNGTVVGAKASNNEGAHDGTIVIFDGASGKISKQIPTKMDYLTPEASGTKHAYFNGSSYVPNPKSMVYTYNSGLYAVDIATGTLVGQIKSTLGTEKAYGYSCLSDQATAVVCSTGQNGGTEEIIGIDDTTGKKVWGYNKNSASRVVPLTTGAFHGVVYGTAQEQPIMLDAKTGADIPQPSGDPSSTPSTSTTPTDGTSSSAPTGDPSQDVGNKFGSDLSLFDPKLGTPSPTAITEYGATYLQNDKADNYDVDKVLIAMKPTA</sequence>
<evidence type="ECO:0000313" key="2">
    <source>
        <dbReference type="EMBL" id="GAA1714239.1"/>
    </source>
</evidence>
<dbReference type="SUPFAM" id="SSF50998">
    <property type="entry name" value="Quinoprotein alcohol dehydrogenase-like"/>
    <property type="match status" value="1"/>
</dbReference>
<dbReference type="EMBL" id="BAAANF010000025">
    <property type="protein sequence ID" value="GAA1714239.1"/>
    <property type="molecule type" value="Genomic_DNA"/>
</dbReference>
<proteinExistence type="predicted"/>
<reference evidence="3" key="1">
    <citation type="journal article" date="2019" name="Int. J. Syst. Evol. Microbiol.">
        <title>The Global Catalogue of Microorganisms (GCM) 10K type strain sequencing project: providing services to taxonomists for standard genome sequencing and annotation.</title>
        <authorList>
            <consortium name="The Broad Institute Genomics Platform"/>
            <consortium name="The Broad Institute Genome Sequencing Center for Infectious Disease"/>
            <person name="Wu L."/>
            <person name="Ma J."/>
        </authorList>
    </citation>
    <scope>NUCLEOTIDE SEQUENCE [LARGE SCALE GENOMIC DNA]</scope>
    <source>
        <strain evidence="3">JCM 14307</strain>
    </source>
</reference>
<feature type="compositionally biased region" description="Low complexity" evidence="1">
    <location>
        <begin position="422"/>
        <end position="448"/>
    </location>
</feature>